<evidence type="ECO:0000313" key="2">
    <source>
        <dbReference type="Proteomes" id="UP000029579"/>
    </source>
</evidence>
<protein>
    <submittedName>
        <fullName evidence="1">Conjugal transfer protein</fullName>
    </submittedName>
</protein>
<sequence>MANRYRNNGIYLMLSDDELEILEKKYKLSGCKSLRQFIMKCILEKDIFVLDMDVFRDMSTSISRISSNINQIAKRVNSTNVIYKNDIDDLKTLLTKQGKEILDMRRKIYSFGNLETHRMEDK</sequence>
<dbReference type="Pfam" id="PF21983">
    <property type="entry name" value="NikA-like"/>
    <property type="match status" value="1"/>
</dbReference>
<dbReference type="eggNOG" id="ENOG5030WCP">
    <property type="taxonomic scope" value="Bacteria"/>
</dbReference>
<dbReference type="AlphaFoldDB" id="A0A095WYW1"/>
<dbReference type="RefSeq" id="WP_037328648.1">
    <property type="nucleotide sequence ID" value="NZ_JRMW01000043.1"/>
</dbReference>
<dbReference type="OrthoDB" id="9804743at2"/>
<name>A0A095WYW1_9FIRM</name>
<comment type="caution">
    <text evidence="1">The sequence shown here is derived from an EMBL/GenBank/DDBJ whole genome shotgun (WGS) entry which is preliminary data.</text>
</comment>
<proteinExistence type="predicted"/>
<dbReference type="Proteomes" id="UP000029579">
    <property type="component" value="Unassembled WGS sequence"/>
</dbReference>
<organism evidence="1 2">
    <name type="scientific">Anaerococcus lactolyticus S7-1-13</name>
    <dbReference type="NCBI Taxonomy" id="1284686"/>
    <lineage>
        <taxon>Bacteria</taxon>
        <taxon>Bacillati</taxon>
        <taxon>Bacillota</taxon>
        <taxon>Tissierellia</taxon>
        <taxon>Tissierellales</taxon>
        <taxon>Peptoniphilaceae</taxon>
        <taxon>Anaerococcus</taxon>
    </lineage>
</organism>
<reference evidence="1 2" key="1">
    <citation type="submission" date="2014-07" db="EMBL/GenBank/DDBJ databases">
        <authorList>
            <person name="McCorrison J."/>
            <person name="Sanka R."/>
            <person name="Torralba M."/>
            <person name="Gillis M."/>
            <person name="Haft D.H."/>
            <person name="Methe B."/>
            <person name="Sutton G."/>
            <person name="Nelson K.E."/>
        </authorList>
    </citation>
    <scope>NUCLEOTIDE SEQUENCE [LARGE SCALE GENOMIC DNA]</scope>
    <source>
        <strain evidence="1 2">S7-1-13</strain>
    </source>
</reference>
<gene>
    <name evidence="1" type="ORF">HMPREF1630_08295</name>
</gene>
<accession>A0A095WYW1</accession>
<dbReference type="EMBL" id="JRMW01000043">
    <property type="protein sequence ID" value="KGF02990.1"/>
    <property type="molecule type" value="Genomic_DNA"/>
</dbReference>
<evidence type="ECO:0000313" key="1">
    <source>
        <dbReference type="EMBL" id="KGF02990.1"/>
    </source>
</evidence>
<dbReference type="InterPro" id="IPR053842">
    <property type="entry name" value="NikA-like"/>
</dbReference>